<dbReference type="RefSeq" id="WP_138397793.1">
    <property type="nucleotide sequence ID" value="NZ_JBAFVI010000009.1"/>
</dbReference>
<name>A0A6C1KKF3_XANAU</name>
<proteinExistence type="predicted"/>
<dbReference type="Proteomes" id="UP000305131">
    <property type="component" value="Unassembled WGS sequence"/>
</dbReference>
<dbReference type="EMBL" id="VAUP01000004">
    <property type="protein sequence ID" value="TLX44792.1"/>
    <property type="molecule type" value="Genomic_DNA"/>
</dbReference>
<dbReference type="AlphaFoldDB" id="A0A6C1KKF3"/>
<protein>
    <submittedName>
        <fullName evidence="1">Uncharacterized protein</fullName>
    </submittedName>
</protein>
<accession>A0A6C1KKF3</accession>
<sequence>MAAYIDDVSYNNIVEFLSFLKPDPRTGRIDRDEIILALGERADIWPKGIIPDVAWAWWHRCNPSPHVNDSVNDRD</sequence>
<comment type="caution">
    <text evidence="1">The sequence shown here is derived from an EMBL/GenBank/DDBJ whole genome shotgun (WGS) entry which is preliminary data.</text>
</comment>
<gene>
    <name evidence="1" type="ORF">FBQ73_01720</name>
</gene>
<reference evidence="1 2" key="1">
    <citation type="submission" date="2019-05" db="EMBL/GenBank/DDBJ databases">
        <authorList>
            <person name="Zhou X."/>
        </authorList>
    </citation>
    <scope>NUCLEOTIDE SEQUENCE [LARGE SCALE GENOMIC DNA]</scope>
    <source>
        <strain evidence="1 2">DSM 432</strain>
    </source>
</reference>
<dbReference type="OrthoDB" id="8456433at2"/>
<evidence type="ECO:0000313" key="2">
    <source>
        <dbReference type="Proteomes" id="UP000305131"/>
    </source>
</evidence>
<evidence type="ECO:0000313" key="1">
    <source>
        <dbReference type="EMBL" id="TLX44792.1"/>
    </source>
</evidence>
<organism evidence="1 2">
    <name type="scientific">Xanthobacter autotrophicus</name>
    <dbReference type="NCBI Taxonomy" id="280"/>
    <lineage>
        <taxon>Bacteria</taxon>
        <taxon>Pseudomonadati</taxon>
        <taxon>Pseudomonadota</taxon>
        <taxon>Alphaproteobacteria</taxon>
        <taxon>Hyphomicrobiales</taxon>
        <taxon>Xanthobacteraceae</taxon>
        <taxon>Xanthobacter</taxon>
    </lineage>
</organism>
<dbReference type="GeneID" id="95772177"/>